<evidence type="ECO:0000259" key="2">
    <source>
        <dbReference type="Pfam" id="PF07859"/>
    </source>
</evidence>
<keyword evidence="1 3" id="KW-0378">Hydrolase</keyword>
<dbReference type="PANTHER" id="PTHR48081">
    <property type="entry name" value="AB HYDROLASE SUPERFAMILY PROTEIN C4A8.06C"/>
    <property type="match status" value="1"/>
</dbReference>
<evidence type="ECO:0000256" key="1">
    <source>
        <dbReference type="ARBA" id="ARBA00022801"/>
    </source>
</evidence>
<dbReference type="Pfam" id="PF07859">
    <property type="entry name" value="Abhydrolase_3"/>
    <property type="match status" value="1"/>
</dbReference>
<dbReference type="SUPFAM" id="SSF53474">
    <property type="entry name" value="alpha/beta-Hydrolases"/>
    <property type="match status" value="1"/>
</dbReference>
<accession>A0AAE0M5H7</accession>
<evidence type="ECO:0000313" key="4">
    <source>
        <dbReference type="Proteomes" id="UP001286456"/>
    </source>
</evidence>
<dbReference type="EMBL" id="JAUEPO010000006">
    <property type="protein sequence ID" value="KAK3320012.1"/>
    <property type="molecule type" value="Genomic_DNA"/>
</dbReference>
<dbReference type="GO" id="GO:0016787">
    <property type="term" value="F:hydrolase activity"/>
    <property type="evidence" value="ECO:0007669"/>
    <property type="project" value="UniProtKB-KW"/>
</dbReference>
<sequence length="325" mass="35455">MAFSLGFFAYLSLKIRATLLRIVFKLQNRRPFRQHQLLAAQIPVTKKRVRIPSRDPGRFIVADVYYPHSLSNSPTAAAPVLVNWHGSGWVLPYHGSDALFCARVAHEANIVVVDADYRKGPEHPHPATFYDVEDTLRWVGSKTPSSSSAALPRFDTTRVAVSGFSAGACEALIAGSVLRKTLSHLVTIVAIVAIYPPADLTLASTARTVPRPVNPLPTFMLDLFMDSYIPDRSQRADPKASPAHVAEEDFAGVVVVVTADGDTLAPEAEVLAKRLDVKGRRVVLTEVKGVGHGFDKGGVEGGREWKAREEAYGVAVEELRRALEV</sequence>
<gene>
    <name evidence="3" type="ORF">B0T19DRAFT_433531</name>
</gene>
<proteinExistence type="predicted"/>
<dbReference type="PANTHER" id="PTHR48081:SF8">
    <property type="entry name" value="ALPHA_BETA HYDROLASE FOLD-3 DOMAIN-CONTAINING PROTEIN-RELATED"/>
    <property type="match status" value="1"/>
</dbReference>
<reference evidence="3" key="2">
    <citation type="submission" date="2023-06" db="EMBL/GenBank/DDBJ databases">
        <authorList>
            <consortium name="Lawrence Berkeley National Laboratory"/>
            <person name="Haridas S."/>
            <person name="Hensen N."/>
            <person name="Bonometti L."/>
            <person name="Westerberg I."/>
            <person name="Brannstrom I.O."/>
            <person name="Guillou S."/>
            <person name="Cros-Aarteil S."/>
            <person name="Calhoun S."/>
            <person name="Kuo A."/>
            <person name="Mondo S."/>
            <person name="Pangilinan J."/>
            <person name="Riley R."/>
            <person name="Labutti K."/>
            <person name="Andreopoulos B."/>
            <person name="Lipzen A."/>
            <person name="Chen C."/>
            <person name="Yanf M."/>
            <person name="Daum C."/>
            <person name="Ng V."/>
            <person name="Clum A."/>
            <person name="Steindorff A."/>
            <person name="Ohm R."/>
            <person name="Martin F."/>
            <person name="Silar P."/>
            <person name="Natvig D."/>
            <person name="Lalanne C."/>
            <person name="Gautier V."/>
            <person name="Ament-Velasquez S.L."/>
            <person name="Kruys A."/>
            <person name="Hutchinson M.I."/>
            <person name="Powell A.J."/>
            <person name="Barry K."/>
            <person name="Miller A.N."/>
            <person name="Grigoriev I.V."/>
            <person name="Debuchy R."/>
            <person name="Gladieux P."/>
            <person name="Thoren M.H."/>
            <person name="Johannesson H."/>
        </authorList>
    </citation>
    <scope>NUCLEOTIDE SEQUENCE</scope>
    <source>
        <strain evidence="3">SMH4131-1</strain>
    </source>
</reference>
<dbReference type="Gene3D" id="3.40.50.1820">
    <property type="entry name" value="alpha/beta hydrolase"/>
    <property type="match status" value="1"/>
</dbReference>
<dbReference type="InterPro" id="IPR029058">
    <property type="entry name" value="AB_hydrolase_fold"/>
</dbReference>
<evidence type="ECO:0000313" key="3">
    <source>
        <dbReference type="EMBL" id="KAK3320012.1"/>
    </source>
</evidence>
<dbReference type="Proteomes" id="UP001286456">
    <property type="component" value="Unassembled WGS sequence"/>
</dbReference>
<name>A0AAE0M5H7_9PEZI</name>
<protein>
    <submittedName>
        <fullName evidence="3">Alpha/Beta hydrolase protein</fullName>
    </submittedName>
</protein>
<dbReference type="InterPro" id="IPR050300">
    <property type="entry name" value="GDXG_lipolytic_enzyme"/>
</dbReference>
<reference evidence="3" key="1">
    <citation type="journal article" date="2023" name="Mol. Phylogenet. Evol.">
        <title>Genome-scale phylogeny and comparative genomics of the fungal order Sordariales.</title>
        <authorList>
            <person name="Hensen N."/>
            <person name="Bonometti L."/>
            <person name="Westerberg I."/>
            <person name="Brannstrom I.O."/>
            <person name="Guillou S."/>
            <person name="Cros-Aarteil S."/>
            <person name="Calhoun S."/>
            <person name="Haridas S."/>
            <person name="Kuo A."/>
            <person name="Mondo S."/>
            <person name="Pangilinan J."/>
            <person name="Riley R."/>
            <person name="LaButti K."/>
            <person name="Andreopoulos B."/>
            <person name="Lipzen A."/>
            <person name="Chen C."/>
            <person name="Yan M."/>
            <person name="Daum C."/>
            <person name="Ng V."/>
            <person name="Clum A."/>
            <person name="Steindorff A."/>
            <person name="Ohm R.A."/>
            <person name="Martin F."/>
            <person name="Silar P."/>
            <person name="Natvig D.O."/>
            <person name="Lalanne C."/>
            <person name="Gautier V."/>
            <person name="Ament-Velasquez S.L."/>
            <person name="Kruys A."/>
            <person name="Hutchinson M.I."/>
            <person name="Powell A.J."/>
            <person name="Barry K."/>
            <person name="Miller A.N."/>
            <person name="Grigoriev I.V."/>
            <person name="Debuchy R."/>
            <person name="Gladieux P."/>
            <person name="Hiltunen Thoren M."/>
            <person name="Johannesson H."/>
        </authorList>
    </citation>
    <scope>NUCLEOTIDE SEQUENCE</scope>
    <source>
        <strain evidence="3">SMH4131-1</strain>
    </source>
</reference>
<comment type="caution">
    <text evidence="3">The sequence shown here is derived from an EMBL/GenBank/DDBJ whole genome shotgun (WGS) entry which is preliminary data.</text>
</comment>
<organism evidence="3 4">
    <name type="scientific">Cercophora scortea</name>
    <dbReference type="NCBI Taxonomy" id="314031"/>
    <lineage>
        <taxon>Eukaryota</taxon>
        <taxon>Fungi</taxon>
        <taxon>Dikarya</taxon>
        <taxon>Ascomycota</taxon>
        <taxon>Pezizomycotina</taxon>
        <taxon>Sordariomycetes</taxon>
        <taxon>Sordariomycetidae</taxon>
        <taxon>Sordariales</taxon>
        <taxon>Lasiosphaeriaceae</taxon>
        <taxon>Cercophora</taxon>
    </lineage>
</organism>
<dbReference type="AlphaFoldDB" id="A0AAE0M5H7"/>
<dbReference type="InterPro" id="IPR013094">
    <property type="entry name" value="AB_hydrolase_3"/>
</dbReference>
<keyword evidence="4" id="KW-1185">Reference proteome</keyword>
<feature type="domain" description="Alpha/beta hydrolase fold-3" evidence="2">
    <location>
        <begin position="81"/>
        <end position="294"/>
    </location>
</feature>